<dbReference type="Proteomes" id="UP001597351">
    <property type="component" value="Unassembled WGS sequence"/>
</dbReference>
<dbReference type="InterPro" id="IPR049945">
    <property type="entry name" value="AAA_22"/>
</dbReference>
<dbReference type="SMART" id="SM00421">
    <property type="entry name" value="HTH_LUXR"/>
    <property type="match status" value="1"/>
</dbReference>
<dbReference type="EMBL" id="JBHUGD010000003">
    <property type="protein sequence ID" value="MFD1948400.1"/>
    <property type="molecule type" value="Genomic_DNA"/>
</dbReference>
<comment type="caution">
    <text evidence="2">The sequence shown here is derived from an EMBL/GenBank/DDBJ whole genome shotgun (WGS) entry which is preliminary data.</text>
</comment>
<dbReference type="Pfam" id="PF00196">
    <property type="entry name" value="GerE"/>
    <property type="match status" value="1"/>
</dbReference>
<dbReference type="InterPro" id="IPR027417">
    <property type="entry name" value="P-loop_NTPase"/>
</dbReference>
<dbReference type="Pfam" id="PF13401">
    <property type="entry name" value="AAA_22"/>
    <property type="match status" value="1"/>
</dbReference>
<dbReference type="PROSITE" id="PS50043">
    <property type="entry name" value="HTH_LUXR_2"/>
    <property type="match status" value="1"/>
</dbReference>
<dbReference type="PANTHER" id="PTHR47691:SF3">
    <property type="entry name" value="HTH-TYPE TRANSCRIPTIONAL REGULATOR RV0890C-RELATED"/>
    <property type="match status" value="1"/>
</dbReference>
<evidence type="ECO:0000313" key="3">
    <source>
        <dbReference type="Proteomes" id="UP001597351"/>
    </source>
</evidence>
<name>A0ABW4TR59_9ACTN</name>
<proteinExistence type="predicted"/>
<gene>
    <name evidence="2" type="ORF">ACFSDE_16475</name>
</gene>
<protein>
    <submittedName>
        <fullName evidence="2">LuxR C-terminal-related transcriptional regulator</fullName>
    </submittedName>
</protein>
<dbReference type="Gene3D" id="1.25.40.10">
    <property type="entry name" value="Tetratricopeptide repeat domain"/>
    <property type="match status" value="1"/>
</dbReference>
<dbReference type="InterPro" id="IPR011990">
    <property type="entry name" value="TPR-like_helical_dom_sf"/>
</dbReference>
<reference evidence="3" key="1">
    <citation type="journal article" date="2019" name="Int. J. Syst. Evol. Microbiol.">
        <title>The Global Catalogue of Microorganisms (GCM) 10K type strain sequencing project: providing services to taxonomists for standard genome sequencing and annotation.</title>
        <authorList>
            <consortium name="The Broad Institute Genomics Platform"/>
            <consortium name="The Broad Institute Genome Sequencing Center for Infectious Disease"/>
            <person name="Wu L."/>
            <person name="Ma J."/>
        </authorList>
    </citation>
    <scope>NUCLEOTIDE SEQUENCE [LARGE SCALE GENOMIC DNA]</scope>
    <source>
        <strain evidence="3">CGMCC 1.12477</strain>
    </source>
</reference>
<dbReference type="InterPro" id="IPR000792">
    <property type="entry name" value="Tscrpt_reg_LuxR_C"/>
</dbReference>
<dbReference type="InterPro" id="IPR016032">
    <property type="entry name" value="Sig_transdc_resp-reg_C-effctor"/>
</dbReference>
<organism evidence="2 3">
    <name type="scientific">Nocardioides aestuarii</name>
    <dbReference type="NCBI Taxonomy" id="252231"/>
    <lineage>
        <taxon>Bacteria</taxon>
        <taxon>Bacillati</taxon>
        <taxon>Actinomycetota</taxon>
        <taxon>Actinomycetes</taxon>
        <taxon>Propionibacteriales</taxon>
        <taxon>Nocardioidaceae</taxon>
        <taxon>Nocardioides</taxon>
    </lineage>
</organism>
<evidence type="ECO:0000259" key="1">
    <source>
        <dbReference type="PROSITE" id="PS50043"/>
    </source>
</evidence>
<accession>A0ABW4TR59</accession>
<dbReference type="Gene3D" id="1.10.10.10">
    <property type="entry name" value="Winged helix-like DNA-binding domain superfamily/Winged helix DNA-binding domain"/>
    <property type="match status" value="1"/>
</dbReference>
<dbReference type="CDD" id="cd06170">
    <property type="entry name" value="LuxR_C_like"/>
    <property type="match status" value="1"/>
</dbReference>
<dbReference type="SUPFAM" id="SSF52540">
    <property type="entry name" value="P-loop containing nucleoside triphosphate hydrolases"/>
    <property type="match status" value="1"/>
</dbReference>
<evidence type="ECO:0000313" key="2">
    <source>
        <dbReference type="EMBL" id="MFD1948400.1"/>
    </source>
</evidence>
<feature type="domain" description="HTH luxR-type" evidence="1">
    <location>
        <begin position="739"/>
        <end position="804"/>
    </location>
</feature>
<dbReference type="PROSITE" id="PS00622">
    <property type="entry name" value="HTH_LUXR_1"/>
    <property type="match status" value="1"/>
</dbReference>
<dbReference type="Gene3D" id="3.40.50.300">
    <property type="entry name" value="P-loop containing nucleotide triphosphate hydrolases"/>
    <property type="match status" value="1"/>
</dbReference>
<dbReference type="SUPFAM" id="SSF46894">
    <property type="entry name" value="C-terminal effector domain of the bipartite response regulators"/>
    <property type="match status" value="1"/>
</dbReference>
<sequence length="804" mass="85087">MDSRLIGRDDVLSVLPAVLESERWVTLVGPPGSGKTTVLRTLVRGRPDVVWVNGRGLTRLSDLVRGCLDALGVVSAPSDSLEASLRNALDGDGRWLVVDGVEVDDFDDLLAAVMEATSEARVLTASSSLRPRSGRRVVRLAPFPVPAGHQPLEGPAVELFERCVVEAGGHPVDLEADGDDVRRVLRASGGLPLLIEQMAAQIALVGITRVTPTASLSEALHASYLLLDQEQQRCFRRLATLTAPASIAVLAAVTGVDEATGRDLALGLAQRCLVEPLPDGRIDMLAPVRRHGLLLAASTDDEAAARRGLVVWADRVLPAEMNVGAADADWLGDLPMLRAAVSAACASPETRDHGYALANRAFSSLYTAMRAGEAAEVLEAALTSGDGPPEIGAQVARRAGIAASEVRGTYEGLWLLDRADQHAREARDPDLETARTASIRAEMHLDAGDLGKAEDEARRAIALDHGTDHIAPQAIRTLANAVLVRGDLDQAAHLSRSLLTTRQNDEPWITLSARLLLARIALEQGRRLEAATGARRVVVEARELAEERLALLGEVELSHVDRTAAVPVDDDSYPWAVRLPIMVVQARTLLRAGDPARAAGLAADAVVLADSSRLGRDALDARVLLGLALMEQDALEEARATLLQALTDAAAMPSPLRAADVLDALAVITAGTHTRTARSMAAAAVALRAPRAAVGVAGRRTAVEPARGVPHGWLTADQLTPAAVTEVAGQLAPEASGFDAGPLESLTQAERSVADKVAEGLTSRQIAADLFLSPRTVDAHLSRIYRKLDINTRARLAALVTDRG</sequence>
<dbReference type="InterPro" id="IPR036388">
    <property type="entry name" value="WH-like_DNA-bd_sf"/>
</dbReference>
<dbReference type="RefSeq" id="WP_343920416.1">
    <property type="nucleotide sequence ID" value="NZ_BAAAJT010000002.1"/>
</dbReference>
<dbReference type="PANTHER" id="PTHR47691">
    <property type="entry name" value="REGULATOR-RELATED"/>
    <property type="match status" value="1"/>
</dbReference>
<dbReference type="PRINTS" id="PR00038">
    <property type="entry name" value="HTHLUXR"/>
</dbReference>
<keyword evidence="3" id="KW-1185">Reference proteome</keyword>
<dbReference type="SUPFAM" id="SSF48452">
    <property type="entry name" value="TPR-like"/>
    <property type="match status" value="1"/>
</dbReference>